<organism evidence="1 2">
    <name type="scientific">Pseudonocardia charpentierae</name>
    <dbReference type="NCBI Taxonomy" id="3075545"/>
    <lineage>
        <taxon>Bacteria</taxon>
        <taxon>Bacillati</taxon>
        <taxon>Actinomycetota</taxon>
        <taxon>Actinomycetes</taxon>
        <taxon>Pseudonocardiales</taxon>
        <taxon>Pseudonocardiaceae</taxon>
        <taxon>Pseudonocardia</taxon>
    </lineage>
</organism>
<evidence type="ECO:0000313" key="1">
    <source>
        <dbReference type="EMBL" id="MDT0348935.1"/>
    </source>
</evidence>
<keyword evidence="2" id="KW-1185">Reference proteome</keyword>
<proteinExistence type="predicted"/>
<sequence>MGRPYPGRSAGAAVIDAPTVQVARTVVDVAERCVIVCRSCSSATNPLMIPFRSYRERALWAAGHTARTGHETWFLMDGFPTMADAVQEIAIADTVEKWIAGPG</sequence>
<comment type="caution">
    <text evidence="1">The sequence shown here is derived from an EMBL/GenBank/DDBJ whole genome shotgun (WGS) entry which is preliminary data.</text>
</comment>
<protein>
    <submittedName>
        <fullName evidence="1">Uncharacterized protein</fullName>
    </submittedName>
</protein>
<dbReference type="EMBL" id="JAVREJ010000002">
    <property type="protein sequence ID" value="MDT0348935.1"/>
    <property type="molecule type" value="Genomic_DNA"/>
</dbReference>
<reference evidence="2" key="1">
    <citation type="submission" date="2023-07" db="EMBL/GenBank/DDBJ databases">
        <title>30 novel species of actinomycetes from the DSMZ collection.</title>
        <authorList>
            <person name="Nouioui I."/>
        </authorList>
    </citation>
    <scope>NUCLEOTIDE SEQUENCE [LARGE SCALE GENOMIC DNA]</scope>
    <source>
        <strain evidence="2">DSM 45834</strain>
    </source>
</reference>
<name>A0ABU2N4U0_9PSEU</name>
<gene>
    <name evidence="1" type="ORF">RM445_05285</name>
</gene>
<evidence type="ECO:0000313" key="2">
    <source>
        <dbReference type="Proteomes" id="UP001183202"/>
    </source>
</evidence>
<dbReference type="RefSeq" id="WP_311554872.1">
    <property type="nucleotide sequence ID" value="NZ_JAVREJ010000002.1"/>
</dbReference>
<accession>A0ABU2N4U0</accession>
<dbReference type="Proteomes" id="UP001183202">
    <property type="component" value="Unassembled WGS sequence"/>
</dbReference>